<evidence type="ECO:0000256" key="4">
    <source>
        <dbReference type="ARBA" id="ARBA00004601"/>
    </source>
</evidence>
<keyword evidence="6" id="KW-0963">Cytoplasm</keyword>
<dbReference type="GO" id="GO:0000139">
    <property type="term" value="C:Golgi membrane"/>
    <property type="evidence" value="ECO:0007669"/>
    <property type="project" value="UniProtKB-SubCell"/>
</dbReference>
<gene>
    <name evidence="11" type="ORF">SteCoe_3458</name>
</gene>
<dbReference type="OrthoDB" id="2163284at2759"/>
<comment type="subcellular location">
    <subcellularLocation>
        <location evidence="3">Cytoplasm</location>
        <location evidence="3">Cytosol</location>
    </subcellularLocation>
    <subcellularLocation>
        <location evidence="2">Golgi apparatus membrane</location>
        <topology evidence="2">Peripheral membrane protein</topology>
        <orientation evidence="2">Cytoplasmic side</orientation>
    </subcellularLocation>
    <subcellularLocation>
        <location evidence="4">Golgi apparatus</location>
        <location evidence="4">trans-Golgi network</location>
    </subcellularLocation>
</comment>
<comment type="similarity">
    <text evidence="5">Belongs to the SCOC family.</text>
</comment>
<feature type="coiled-coil region" evidence="10">
    <location>
        <begin position="4"/>
        <end position="59"/>
    </location>
</feature>
<organism evidence="11 12">
    <name type="scientific">Stentor coeruleus</name>
    <dbReference type="NCBI Taxonomy" id="5963"/>
    <lineage>
        <taxon>Eukaryota</taxon>
        <taxon>Sar</taxon>
        <taxon>Alveolata</taxon>
        <taxon>Ciliophora</taxon>
        <taxon>Postciliodesmatophora</taxon>
        <taxon>Heterotrichea</taxon>
        <taxon>Heterotrichida</taxon>
        <taxon>Stentoridae</taxon>
        <taxon>Stentor</taxon>
    </lineage>
</organism>
<evidence type="ECO:0000256" key="5">
    <source>
        <dbReference type="ARBA" id="ARBA00010880"/>
    </source>
</evidence>
<dbReference type="Gene3D" id="1.20.5.170">
    <property type="match status" value="1"/>
</dbReference>
<dbReference type="InterPro" id="IPR019357">
    <property type="entry name" value="SCOC"/>
</dbReference>
<evidence type="ECO:0000256" key="7">
    <source>
        <dbReference type="ARBA" id="ARBA00023034"/>
    </source>
</evidence>
<keyword evidence="12" id="KW-1185">Reference proteome</keyword>
<sequence length="69" mass="7860">MSSSKNEQAEKEALIDKILQLQNTLQDLTKKIDSVRSENQDLRDENNVLKEYINNLMQKAGSFSSESLS</sequence>
<protein>
    <submittedName>
        <fullName evidence="11">Uncharacterized protein</fullName>
    </submittedName>
</protein>
<keyword evidence="7" id="KW-0333">Golgi apparatus</keyword>
<keyword evidence="8 10" id="KW-0175">Coiled coil</keyword>
<name>A0A1R2CWW5_9CILI</name>
<evidence type="ECO:0000256" key="8">
    <source>
        <dbReference type="ARBA" id="ARBA00023054"/>
    </source>
</evidence>
<comment type="caution">
    <text evidence="11">The sequence shown here is derived from an EMBL/GenBank/DDBJ whole genome shotgun (WGS) entry which is preliminary data.</text>
</comment>
<dbReference type="PANTHER" id="PTHR21614:SF0">
    <property type="entry name" value="GEO08385P1"/>
    <property type="match status" value="1"/>
</dbReference>
<evidence type="ECO:0000256" key="1">
    <source>
        <dbReference type="ARBA" id="ARBA00002743"/>
    </source>
</evidence>
<dbReference type="Proteomes" id="UP000187209">
    <property type="component" value="Unassembled WGS sequence"/>
</dbReference>
<evidence type="ECO:0000256" key="3">
    <source>
        <dbReference type="ARBA" id="ARBA00004514"/>
    </source>
</evidence>
<evidence type="ECO:0000256" key="2">
    <source>
        <dbReference type="ARBA" id="ARBA00004255"/>
    </source>
</evidence>
<accession>A0A1R2CWW5</accession>
<evidence type="ECO:0000256" key="9">
    <source>
        <dbReference type="ARBA" id="ARBA00023136"/>
    </source>
</evidence>
<evidence type="ECO:0000313" key="12">
    <source>
        <dbReference type="Proteomes" id="UP000187209"/>
    </source>
</evidence>
<comment type="function">
    <text evidence="1">Positive regulator of amino acid starvation-induced autophagy.</text>
</comment>
<dbReference type="AlphaFoldDB" id="A0A1R2CWW5"/>
<reference evidence="11 12" key="1">
    <citation type="submission" date="2016-11" db="EMBL/GenBank/DDBJ databases">
        <title>The macronuclear genome of Stentor coeruleus: a giant cell with tiny introns.</title>
        <authorList>
            <person name="Slabodnick M."/>
            <person name="Ruby J.G."/>
            <person name="Reiff S.B."/>
            <person name="Swart E.C."/>
            <person name="Gosai S."/>
            <person name="Prabakaran S."/>
            <person name="Witkowska E."/>
            <person name="Larue G.E."/>
            <person name="Fisher S."/>
            <person name="Freeman R.M."/>
            <person name="Gunawardena J."/>
            <person name="Chu W."/>
            <person name="Stover N.A."/>
            <person name="Gregory B.D."/>
            <person name="Nowacki M."/>
            <person name="Derisi J."/>
            <person name="Roy S.W."/>
            <person name="Marshall W.F."/>
            <person name="Sood P."/>
        </authorList>
    </citation>
    <scope>NUCLEOTIDE SEQUENCE [LARGE SCALE GENOMIC DNA]</scope>
    <source>
        <strain evidence="11">WM001</strain>
    </source>
</reference>
<evidence type="ECO:0000256" key="10">
    <source>
        <dbReference type="SAM" id="Coils"/>
    </source>
</evidence>
<dbReference type="GO" id="GO:0005829">
    <property type="term" value="C:cytosol"/>
    <property type="evidence" value="ECO:0007669"/>
    <property type="project" value="UniProtKB-SubCell"/>
</dbReference>
<proteinExistence type="inferred from homology"/>
<evidence type="ECO:0000256" key="6">
    <source>
        <dbReference type="ARBA" id="ARBA00022490"/>
    </source>
</evidence>
<evidence type="ECO:0000313" key="11">
    <source>
        <dbReference type="EMBL" id="OMJ93486.1"/>
    </source>
</evidence>
<dbReference type="PANTHER" id="PTHR21614">
    <property type="entry name" value="SHORT COILED COIL PROTEIN"/>
    <property type="match status" value="1"/>
</dbReference>
<keyword evidence="9" id="KW-0472">Membrane</keyword>
<dbReference type="GO" id="GO:0005802">
    <property type="term" value="C:trans-Golgi network"/>
    <property type="evidence" value="ECO:0007669"/>
    <property type="project" value="TreeGrafter"/>
</dbReference>
<dbReference type="EMBL" id="MPUH01000041">
    <property type="protein sequence ID" value="OMJ93486.1"/>
    <property type="molecule type" value="Genomic_DNA"/>
</dbReference>
<dbReference type="Pfam" id="PF10224">
    <property type="entry name" value="DUF2205"/>
    <property type="match status" value="1"/>
</dbReference>